<organism evidence="1">
    <name type="scientific">Oryza glumipatula</name>
    <dbReference type="NCBI Taxonomy" id="40148"/>
    <lineage>
        <taxon>Eukaryota</taxon>
        <taxon>Viridiplantae</taxon>
        <taxon>Streptophyta</taxon>
        <taxon>Embryophyta</taxon>
        <taxon>Tracheophyta</taxon>
        <taxon>Spermatophyta</taxon>
        <taxon>Magnoliopsida</taxon>
        <taxon>Liliopsida</taxon>
        <taxon>Poales</taxon>
        <taxon>Poaceae</taxon>
        <taxon>BOP clade</taxon>
        <taxon>Oryzoideae</taxon>
        <taxon>Oryzeae</taxon>
        <taxon>Oryzinae</taxon>
        <taxon>Oryza</taxon>
    </lineage>
</organism>
<proteinExistence type="predicted"/>
<name>A0A0D9ZHF3_9ORYZ</name>
<dbReference type="Gramene" id="OGLUM04G03330.1">
    <property type="protein sequence ID" value="OGLUM04G03330.1"/>
    <property type="gene ID" value="OGLUM04G03330"/>
</dbReference>
<sequence>MARCPHVVAKSGHDSFSSAGAEVVVPSVHDTLASAPVDDDFRLVAIAGHTLRLAWPGSSP</sequence>
<reference evidence="1" key="1">
    <citation type="submission" date="2015-04" db="UniProtKB">
        <authorList>
            <consortium name="EnsemblPlants"/>
        </authorList>
    </citation>
    <scope>IDENTIFICATION</scope>
</reference>
<reference evidence="1" key="2">
    <citation type="submission" date="2018-05" db="EMBL/GenBank/DDBJ databases">
        <title>OgluRS3 (Oryza glumaepatula Reference Sequence Version 3).</title>
        <authorList>
            <person name="Zhang J."/>
            <person name="Kudrna D."/>
            <person name="Lee S."/>
            <person name="Talag J."/>
            <person name="Welchert J."/>
            <person name="Wing R.A."/>
        </authorList>
    </citation>
    <scope>NUCLEOTIDE SEQUENCE [LARGE SCALE GENOMIC DNA]</scope>
</reference>
<evidence type="ECO:0000313" key="2">
    <source>
        <dbReference type="Proteomes" id="UP000026961"/>
    </source>
</evidence>
<protein>
    <submittedName>
        <fullName evidence="1">Uncharacterized protein</fullName>
    </submittedName>
</protein>
<dbReference type="Proteomes" id="UP000026961">
    <property type="component" value="Chromosome 4"/>
</dbReference>
<dbReference type="AlphaFoldDB" id="A0A0D9ZHF3"/>
<dbReference type="EnsemblPlants" id="OGLUM04G03330.1">
    <property type="protein sequence ID" value="OGLUM04G03330.1"/>
    <property type="gene ID" value="OGLUM04G03330"/>
</dbReference>
<evidence type="ECO:0000313" key="1">
    <source>
        <dbReference type="EnsemblPlants" id="OGLUM04G03330.1"/>
    </source>
</evidence>
<accession>A0A0D9ZHF3</accession>
<dbReference type="HOGENOM" id="CLU_2945475_0_0_1"/>
<keyword evidence="2" id="KW-1185">Reference proteome</keyword>